<dbReference type="PANTHER" id="PTHR23070">
    <property type="entry name" value="BCS1 AAA-TYPE ATPASE"/>
    <property type="match status" value="1"/>
</dbReference>
<dbReference type="Gene3D" id="6.10.280.40">
    <property type="match status" value="1"/>
</dbReference>
<comment type="cofactor">
    <cofactor evidence="1">
        <name>Mg(2+)</name>
        <dbReference type="ChEBI" id="CHEBI:18420"/>
    </cofactor>
</comment>
<evidence type="ECO:0000313" key="9">
    <source>
        <dbReference type="EMBL" id="CAF1916702.1"/>
    </source>
</evidence>
<dbReference type="Proteomes" id="UP001295469">
    <property type="component" value="Chromosome C02"/>
</dbReference>
<evidence type="ECO:0000256" key="4">
    <source>
        <dbReference type="ARBA" id="ARBA00022842"/>
    </source>
</evidence>
<evidence type="ECO:0000259" key="7">
    <source>
        <dbReference type="Pfam" id="PF14363"/>
    </source>
</evidence>
<keyword evidence="4" id="KW-0460">Magnesium</keyword>
<evidence type="ECO:0000256" key="3">
    <source>
        <dbReference type="ARBA" id="ARBA00022840"/>
    </source>
</evidence>
<dbReference type="InterPro" id="IPR050747">
    <property type="entry name" value="Mitochondrial_chaperone_BCS1"/>
</dbReference>
<feature type="domain" description="ATPase AAA-type core" evidence="6">
    <location>
        <begin position="174"/>
        <end position="244"/>
    </location>
</feature>
<evidence type="ECO:0000256" key="5">
    <source>
        <dbReference type="SAM" id="MobiDB-lite"/>
    </source>
</evidence>
<dbReference type="InterPro" id="IPR003959">
    <property type="entry name" value="ATPase_AAA_core"/>
</dbReference>
<keyword evidence="3" id="KW-0067">ATP-binding</keyword>
<evidence type="ECO:0000259" key="8">
    <source>
        <dbReference type="Pfam" id="PF25568"/>
    </source>
</evidence>
<evidence type="ECO:0000256" key="1">
    <source>
        <dbReference type="ARBA" id="ARBA00001946"/>
    </source>
</evidence>
<dbReference type="Gene3D" id="3.40.50.300">
    <property type="entry name" value="P-loop containing nucleotide triphosphate hydrolases"/>
    <property type="match status" value="1"/>
</dbReference>
<keyword evidence="3" id="KW-0547">Nucleotide-binding</keyword>
<organism evidence="9">
    <name type="scientific">Brassica napus</name>
    <name type="common">Rape</name>
    <dbReference type="NCBI Taxonomy" id="3708"/>
    <lineage>
        <taxon>Eukaryota</taxon>
        <taxon>Viridiplantae</taxon>
        <taxon>Streptophyta</taxon>
        <taxon>Embryophyta</taxon>
        <taxon>Tracheophyta</taxon>
        <taxon>Spermatophyta</taxon>
        <taxon>Magnoliopsida</taxon>
        <taxon>eudicotyledons</taxon>
        <taxon>Gunneridae</taxon>
        <taxon>Pentapetalae</taxon>
        <taxon>rosids</taxon>
        <taxon>malvids</taxon>
        <taxon>Brassicales</taxon>
        <taxon>Brassicaceae</taxon>
        <taxon>Brassiceae</taxon>
        <taxon>Brassica</taxon>
    </lineage>
</organism>
<dbReference type="Pfam" id="PF25568">
    <property type="entry name" value="AAA_lid_At3g28540"/>
    <property type="match status" value="1"/>
</dbReference>
<dbReference type="Pfam" id="PF14363">
    <property type="entry name" value="AAA_assoc"/>
    <property type="match status" value="1"/>
</dbReference>
<dbReference type="AlphaFoldDB" id="A0A816KP36"/>
<accession>A0A816KP36</accession>
<sequence length="424" mass="48040">MATFYNQVPSVSSVFSLYTTFSAITMLLRTILNEVVPKGIREYITVKLVDYFSSYFQSDFTFVIEQHWGEYVENQTFRAAQCWLGCFMDVSWVFSEDNVTKSAEEIMRHRENLQIFTYNQEDSDWESAIFEHHTTLETLAIEPDLKTTLIDDLDAFSKGKDFFRSVGRAWKRGYLLYGPPGTGKSSMVAAIANHMKYNIYDLQIQSVKDDGELREVLTSTTNRSILLIEDIDCGSDASRKCHTKEKEEDDDESIKGKNKYEDGEMLDPALLRPGRMDVHILMDYCTPLVFNKLVSLYLKIDGHILCDSIEKLVLDVNTTPAEITQKLMASKDADIALNGVIEFLETKKNKKEDDTKVESSVVVALPLKNLVGLVDEEMSVALLDEESQCLSATASLGGSTKKISVALLYEENRRLMLSVIDEQS</sequence>
<evidence type="ECO:0000256" key="2">
    <source>
        <dbReference type="ARBA" id="ARBA00022801"/>
    </source>
</evidence>
<dbReference type="InterPro" id="IPR027417">
    <property type="entry name" value="P-loop_NTPase"/>
</dbReference>
<gene>
    <name evidence="9" type="ORF">DARMORV10_C02P40070.1</name>
</gene>
<protein>
    <submittedName>
        <fullName evidence="9">(rape) hypothetical protein</fullName>
    </submittedName>
</protein>
<dbReference type="SUPFAM" id="SSF52540">
    <property type="entry name" value="P-loop containing nucleoside triphosphate hydrolases"/>
    <property type="match status" value="1"/>
</dbReference>
<feature type="region of interest" description="Disordered" evidence="5">
    <location>
        <begin position="239"/>
        <end position="258"/>
    </location>
</feature>
<dbReference type="GO" id="GO:0016887">
    <property type="term" value="F:ATP hydrolysis activity"/>
    <property type="evidence" value="ECO:0007669"/>
    <property type="project" value="InterPro"/>
</dbReference>
<feature type="domain" description="AAA+ ATPase At3g28540-like C-terminal" evidence="8">
    <location>
        <begin position="285"/>
        <end position="354"/>
    </location>
</feature>
<dbReference type="InterPro" id="IPR058017">
    <property type="entry name" value="At3g28540-like_C"/>
</dbReference>
<dbReference type="GO" id="GO:0005524">
    <property type="term" value="F:ATP binding"/>
    <property type="evidence" value="ECO:0007669"/>
    <property type="project" value="UniProtKB-KW"/>
</dbReference>
<proteinExistence type="predicted"/>
<name>A0A816KP36_BRANA</name>
<evidence type="ECO:0000259" key="6">
    <source>
        <dbReference type="Pfam" id="PF00004"/>
    </source>
</evidence>
<dbReference type="EMBL" id="HG994366">
    <property type="protein sequence ID" value="CAF1916702.1"/>
    <property type="molecule type" value="Genomic_DNA"/>
</dbReference>
<reference evidence="9" key="1">
    <citation type="submission" date="2021-01" db="EMBL/GenBank/DDBJ databases">
        <authorList>
            <consortium name="Genoscope - CEA"/>
            <person name="William W."/>
        </authorList>
    </citation>
    <scope>NUCLEOTIDE SEQUENCE</scope>
</reference>
<dbReference type="InterPro" id="IPR025753">
    <property type="entry name" value="AAA_N_dom"/>
</dbReference>
<feature type="domain" description="AAA-type ATPase N-terminal" evidence="7">
    <location>
        <begin position="36"/>
        <end position="85"/>
    </location>
</feature>
<dbReference type="Pfam" id="PF00004">
    <property type="entry name" value="AAA"/>
    <property type="match status" value="1"/>
</dbReference>
<keyword evidence="2" id="KW-0378">Hydrolase</keyword>